<dbReference type="AlphaFoldDB" id="A0AAV3Q0H0"/>
<gene>
    <name evidence="2" type="ORF">LIER_14781</name>
</gene>
<organism evidence="2 3">
    <name type="scientific">Lithospermum erythrorhizon</name>
    <name type="common">Purple gromwell</name>
    <name type="synonym">Lithospermum officinale var. erythrorhizon</name>
    <dbReference type="NCBI Taxonomy" id="34254"/>
    <lineage>
        <taxon>Eukaryota</taxon>
        <taxon>Viridiplantae</taxon>
        <taxon>Streptophyta</taxon>
        <taxon>Embryophyta</taxon>
        <taxon>Tracheophyta</taxon>
        <taxon>Spermatophyta</taxon>
        <taxon>Magnoliopsida</taxon>
        <taxon>eudicotyledons</taxon>
        <taxon>Gunneridae</taxon>
        <taxon>Pentapetalae</taxon>
        <taxon>asterids</taxon>
        <taxon>lamiids</taxon>
        <taxon>Boraginales</taxon>
        <taxon>Boraginaceae</taxon>
        <taxon>Boraginoideae</taxon>
        <taxon>Lithospermeae</taxon>
        <taxon>Lithospermum</taxon>
    </lineage>
</organism>
<name>A0AAV3Q0H0_LITER</name>
<sequence>MSILCWNCQGLGYPRALRSLAGLVTTKNSRLVFLIETKLWTNEWEVVKKKLRMPNGFFVDARGRNGGLALLWSTDVQVDIKSFSTHHVEACIMDDPDNPWSGLSDLPTLFMGDFNEILNNNEYASQRPLRLNWQMEQFHPVVLHCGLIDIRYNGYQFTWCNNFILPNSTRTRIDKALATRDWKNMFPRESLMHLSSNHSDHLTIHLVLGDQIKQVGPSKKRFRFEEGWCLFDESKTIVQQA</sequence>
<dbReference type="Gene3D" id="3.60.10.10">
    <property type="entry name" value="Endonuclease/exonuclease/phosphatase"/>
    <property type="match status" value="2"/>
</dbReference>
<dbReference type="Pfam" id="PF03372">
    <property type="entry name" value="Exo_endo_phos"/>
    <property type="match status" value="1"/>
</dbReference>
<dbReference type="PANTHER" id="PTHR33710">
    <property type="entry name" value="BNAC02G09200D PROTEIN"/>
    <property type="match status" value="1"/>
</dbReference>
<comment type="caution">
    <text evidence="2">The sequence shown here is derived from an EMBL/GenBank/DDBJ whole genome shotgun (WGS) entry which is preliminary data.</text>
</comment>
<protein>
    <recommendedName>
        <fullName evidence="1">Endonuclease/exonuclease/phosphatase domain-containing protein</fullName>
    </recommendedName>
</protein>
<dbReference type="SUPFAM" id="SSF56219">
    <property type="entry name" value="DNase I-like"/>
    <property type="match status" value="1"/>
</dbReference>
<dbReference type="EMBL" id="BAABME010003125">
    <property type="protein sequence ID" value="GAA0157529.1"/>
    <property type="molecule type" value="Genomic_DNA"/>
</dbReference>
<accession>A0AAV3Q0H0</accession>
<evidence type="ECO:0000313" key="2">
    <source>
        <dbReference type="EMBL" id="GAA0157529.1"/>
    </source>
</evidence>
<dbReference type="InterPro" id="IPR005135">
    <property type="entry name" value="Endo/exonuclease/phosphatase"/>
</dbReference>
<evidence type="ECO:0000259" key="1">
    <source>
        <dbReference type="Pfam" id="PF03372"/>
    </source>
</evidence>
<proteinExistence type="predicted"/>
<feature type="domain" description="Endonuclease/exonuclease/phosphatase" evidence="1">
    <location>
        <begin position="5"/>
        <end position="183"/>
    </location>
</feature>
<keyword evidence="3" id="KW-1185">Reference proteome</keyword>
<dbReference type="InterPro" id="IPR036691">
    <property type="entry name" value="Endo/exonu/phosph_ase_sf"/>
</dbReference>
<dbReference type="PANTHER" id="PTHR33710:SF71">
    <property type="entry name" value="ENDONUCLEASE_EXONUCLEASE_PHOSPHATASE DOMAIN-CONTAINING PROTEIN"/>
    <property type="match status" value="1"/>
</dbReference>
<evidence type="ECO:0000313" key="3">
    <source>
        <dbReference type="Proteomes" id="UP001454036"/>
    </source>
</evidence>
<dbReference type="GO" id="GO:0003824">
    <property type="term" value="F:catalytic activity"/>
    <property type="evidence" value="ECO:0007669"/>
    <property type="project" value="InterPro"/>
</dbReference>
<reference evidence="2 3" key="1">
    <citation type="submission" date="2024-01" db="EMBL/GenBank/DDBJ databases">
        <title>The complete chloroplast genome sequence of Lithospermum erythrorhizon: insights into the phylogenetic relationship among Boraginaceae species and the maternal lineages of purple gromwells.</title>
        <authorList>
            <person name="Okada T."/>
            <person name="Watanabe K."/>
        </authorList>
    </citation>
    <scope>NUCLEOTIDE SEQUENCE [LARGE SCALE GENOMIC DNA]</scope>
</reference>
<dbReference type="Proteomes" id="UP001454036">
    <property type="component" value="Unassembled WGS sequence"/>
</dbReference>